<reference evidence="4 5" key="1">
    <citation type="submission" date="2019-03" db="EMBL/GenBank/DDBJ databases">
        <title>This is whole genome sequence of Paenibacillus sp MS74 strain.</title>
        <authorList>
            <person name="Trinh H.N."/>
        </authorList>
    </citation>
    <scope>NUCLEOTIDE SEQUENCE [LARGE SCALE GENOMIC DNA]</scope>
    <source>
        <strain evidence="4 5">MS74</strain>
    </source>
</reference>
<dbReference type="InterPro" id="IPR041467">
    <property type="entry name" value="Sco4008_C"/>
</dbReference>
<accession>A0A4V2ZST3</accession>
<evidence type="ECO:0000313" key="5">
    <source>
        <dbReference type="Proteomes" id="UP000295636"/>
    </source>
</evidence>
<dbReference type="RefSeq" id="WP_133232767.1">
    <property type="nucleotide sequence ID" value="NZ_SMRT01000013.1"/>
</dbReference>
<keyword evidence="1 2" id="KW-0238">DNA-binding</keyword>
<dbReference type="Gene3D" id="1.10.10.60">
    <property type="entry name" value="Homeodomain-like"/>
    <property type="match status" value="1"/>
</dbReference>
<dbReference type="InterPro" id="IPR050109">
    <property type="entry name" value="HTH-type_TetR-like_transc_reg"/>
</dbReference>
<name>A0A4V2ZST3_9BACL</name>
<gene>
    <name evidence="4" type="ORF">E1757_23665</name>
</gene>
<evidence type="ECO:0000313" key="4">
    <source>
        <dbReference type="EMBL" id="TDF94414.1"/>
    </source>
</evidence>
<sequence length="363" mass="41641">MEHVENGNKDQLTVQETILEAAEAVFSRKGYAGTRISEIAKLAKVNQALVHYYYENKEKLYQAVLALLIGKWQVHVQSTQWIGDNPRQILRQFIHTHCAYHFRYPSLYKLAKWEELEGRDLFALPFFEIDVKEKIRAFIAWQRTGHLNPAVNVNTLLYLIWAMIQHFYSKSPEDLAYLLKSEGEPSKLQHEIAEQITEIVLNGAFKLHDEKASLLAVPPNEGSIPLSVWIPPTELPEYGEAAEAIRDHLSKYQDLKVTHLTGVQQLKEPPLHIRGAVLIVPSRYGEMPDWLLELLQEWTANPALITGLCVGVWVIGVEPPSLLLQKIIEEHINRLGGYTFPRTGGQLEHEYFKRFHILVRSMA</sequence>
<keyword evidence="5" id="KW-1185">Reference proteome</keyword>
<feature type="DNA-binding region" description="H-T-H motif" evidence="2">
    <location>
        <begin position="35"/>
        <end position="54"/>
    </location>
</feature>
<evidence type="ECO:0000259" key="3">
    <source>
        <dbReference type="PROSITE" id="PS50977"/>
    </source>
</evidence>
<dbReference type="PRINTS" id="PR00455">
    <property type="entry name" value="HTHTETR"/>
</dbReference>
<dbReference type="Proteomes" id="UP000295636">
    <property type="component" value="Unassembled WGS sequence"/>
</dbReference>
<dbReference type="GO" id="GO:0003677">
    <property type="term" value="F:DNA binding"/>
    <property type="evidence" value="ECO:0007669"/>
    <property type="project" value="UniProtKB-UniRule"/>
</dbReference>
<protein>
    <submittedName>
        <fullName evidence="4">TetR family transcriptional regulator</fullName>
    </submittedName>
</protein>
<dbReference type="Pfam" id="PF00440">
    <property type="entry name" value="TetR_N"/>
    <property type="match status" value="1"/>
</dbReference>
<dbReference type="PANTHER" id="PTHR30328:SF54">
    <property type="entry name" value="HTH-TYPE TRANSCRIPTIONAL REPRESSOR SCO4008"/>
    <property type="match status" value="1"/>
</dbReference>
<proteinExistence type="predicted"/>
<dbReference type="EMBL" id="SMRT01000013">
    <property type="protein sequence ID" value="TDF94414.1"/>
    <property type="molecule type" value="Genomic_DNA"/>
</dbReference>
<dbReference type="InterPro" id="IPR001647">
    <property type="entry name" value="HTH_TetR"/>
</dbReference>
<comment type="caution">
    <text evidence="4">The sequence shown here is derived from an EMBL/GenBank/DDBJ whole genome shotgun (WGS) entry which is preliminary data.</text>
</comment>
<dbReference type="SUPFAM" id="SSF48498">
    <property type="entry name" value="Tetracyclin repressor-like, C-terminal domain"/>
    <property type="match status" value="1"/>
</dbReference>
<dbReference type="GO" id="GO:0006355">
    <property type="term" value="P:regulation of DNA-templated transcription"/>
    <property type="evidence" value="ECO:0007669"/>
    <property type="project" value="UniProtKB-ARBA"/>
</dbReference>
<evidence type="ECO:0000256" key="1">
    <source>
        <dbReference type="ARBA" id="ARBA00023125"/>
    </source>
</evidence>
<dbReference type="InterPro" id="IPR036271">
    <property type="entry name" value="Tet_transcr_reg_TetR-rel_C_sf"/>
</dbReference>
<dbReference type="SUPFAM" id="SSF46689">
    <property type="entry name" value="Homeodomain-like"/>
    <property type="match status" value="1"/>
</dbReference>
<dbReference type="PANTHER" id="PTHR30328">
    <property type="entry name" value="TRANSCRIPTIONAL REPRESSOR"/>
    <property type="match status" value="1"/>
</dbReference>
<feature type="domain" description="HTH tetR-type" evidence="3">
    <location>
        <begin position="12"/>
        <end position="72"/>
    </location>
</feature>
<dbReference type="Gene3D" id="1.10.357.10">
    <property type="entry name" value="Tetracycline Repressor, domain 2"/>
    <property type="match status" value="1"/>
</dbReference>
<evidence type="ECO:0000256" key="2">
    <source>
        <dbReference type="PROSITE-ProRule" id="PRU00335"/>
    </source>
</evidence>
<dbReference type="PROSITE" id="PS50977">
    <property type="entry name" value="HTH_TETR_2"/>
    <property type="match status" value="1"/>
</dbReference>
<dbReference type="InterPro" id="IPR009057">
    <property type="entry name" value="Homeodomain-like_sf"/>
</dbReference>
<dbReference type="AlphaFoldDB" id="A0A4V2ZST3"/>
<organism evidence="4 5">
    <name type="scientific">Paenibacillus piri</name>
    <dbReference type="NCBI Taxonomy" id="2547395"/>
    <lineage>
        <taxon>Bacteria</taxon>
        <taxon>Bacillati</taxon>
        <taxon>Bacillota</taxon>
        <taxon>Bacilli</taxon>
        <taxon>Bacillales</taxon>
        <taxon>Paenibacillaceae</taxon>
        <taxon>Paenibacillus</taxon>
    </lineage>
</organism>
<dbReference type="Pfam" id="PF17926">
    <property type="entry name" value="TetR_C_21"/>
    <property type="match status" value="1"/>
</dbReference>
<dbReference type="OrthoDB" id="9815924at2"/>